<evidence type="ECO:0000313" key="2">
    <source>
        <dbReference type="Proteomes" id="UP000266118"/>
    </source>
</evidence>
<dbReference type="KEGG" id="ark:D6B99_07095"/>
<organism evidence="1 2">
    <name type="scientific">Arachidicoccus soli</name>
    <dbReference type="NCBI Taxonomy" id="2341117"/>
    <lineage>
        <taxon>Bacteria</taxon>
        <taxon>Pseudomonadati</taxon>
        <taxon>Bacteroidota</taxon>
        <taxon>Chitinophagia</taxon>
        <taxon>Chitinophagales</taxon>
        <taxon>Chitinophagaceae</taxon>
        <taxon>Arachidicoccus</taxon>
    </lineage>
</organism>
<dbReference type="AlphaFoldDB" id="A0A386HQ63"/>
<reference evidence="1 2" key="1">
    <citation type="submission" date="2018-09" db="EMBL/GenBank/DDBJ databases">
        <title>Arachidicoccus sp. nov., a bacterium isolated from soil.</title>
        <authorList>
            <person name="Weon H.-Y."/>
            <person name="Kwon S.-W."/>
            <person name="Lee S.A."/>
        </authorList>
    </citation>
    <scope>NUCLEOTIDE SEQUENCE [LARGE SCALE GENOMIC DNA]</scope>
    <source>
        <strain evidence="1 2">KIS59-12</strain>
    </source>
</reference>
<dbReference type="EMBL" id="CP032489">
    <property type="protein sequence ID" value="AYD47394.1"/>
    <property type="molecule type" value="Genomic_DNA"/>
</dbReference>
<evidence type="ECO:0000313" key="1">
    <source>
        <dbReference type="EMBL" id="AYD47394.1"/>
    </source>
</evidence>
<keyword evidence="2" id="KW-1185">Reference proteome</keyword>
<dbReference type="OrthoDB" id="2575320at2"/>
<accession>A0A386HQ63</accession>
<protein>
    <submittedName>
        <fullName evidence="1">Uncharacterized protein</fullName>
    </submittedName>
</protein>
<gene>
    <name evidence="1" type="ORF">D6B99_07095</name>
</gene>
<dbReference type="Proteomes" id="UP000266118">
    <property type="component" value="Chromosome"/>
</dbReference>
<dbReference type="RefSeq" id="WP_119986467.1">
    <property type="nucleotide sequence ID" value="NZ_CP032489.1"/>
</dbReference>
<sequence>MKRDKIYEDLHFTTDFSVEDWNALLKLKLGKYFLNESILEKNKEILRTEIINYIRFCSKPEYLKLFEWTFNLYKDCIVSDKQRVIKVLADSFDDISNTDMKWMTNVLTQPDEKEFSERDKIAYYFKVIDETLEGAFKPRFKLLDKLVNYKLNGHIPNNSESDFGKVIRNFPSQVKTDTILFLEDPIFSISTNQWRNIAAHKSFTINKNDIVVEYGRNTIQSLTLSYDNFYKILHWTQDIYRVIRFGQVLTDLNYIEEIVTELGGTENMNIRFESSLLHIIHNMQIVGFEFVSNEEQEDIYCLNIKGKVDHDVKSSLIHTSQCLDQLSCAIYDDKFVRDNFKRTRINIVDENSNKLASATISIEVASNKAKGDLTLDEYLSKMEFEIKNYA</sequence>
<name>A0A386HQ63_9BACT</name>
<proteinExistence type="predicted"/>